<evidence type="ECO:0008006" key="3">
    <source>
        <dbReference type="Google" id="ProtNLM"/>
    </source>
</evidence>
<dbReference type="Proteomes" id="UP000668068">
    <property type="component" value="Unassembled WGS sequence"/>
</dbReference>
<organism evidence="1 2">
    <name type="scientific">Clostridium perfringens</name>
    <dbReference type="NCBI Taxonomy" id="1502"/>
    <lineage>
        <taxon>Bacteria</taxon>
        <taxon>Bacillati</taxon>
        <taxon>Bacillota</taxon>
        <taxon>Clostridia</taxon>
        <taxon>Eubacteriales</taxon>
        <taxon>Clostridiaceae</taxon>
        <taxon>Clostridium</taxon>
    </lineage>
</organism>
<evidence type="ECO:0000313" key="1">
    <source>
        <dbReference type="EMBL" id="MBO3359529.1"/>
    </source>
</evidence>
<comment type="caution">
    <text evidence="1">The sequence shown here is derived from an EMBL/GenBank/DDBJ whole genome shotgun (WGS) entry which is preliminary data.</text>
</comment>
<protein>
    <recommendedName>
        <fullName evidence="3">Transposase</fullName>
    </recommendedName>
</protein>
<gene>
    <name evidence="1" type="ORF">JJB47_12175</name>
</gene>
<proteinExistence type="predicted"/>
<name>A0AAW4IYT7_CLOPF</name>
<accession>A0AAW4IYT7</accession>
<dbReference type="RefSeq" id="WP_208340751.1">
    <property type="nucleotide sequence ID" value="NZ_JAENQO010000007.1"/>
</dbReference>
<evidence type="ECO:0000313" key="2">
    <source>
        <dbReference type="Proteomes" id="UP000668068"/>
    </source>
</evidence>
<reference evidence="1" key="1">
    <citation type="submission" date="2020-12" db="EMBL/GenBank/DDBJ databases">
        <title>Comparative genomics of Clostridium perfringens reveals patterns of host-associated phylogenetic clades and virulence factors.</title>
        <authorList>
            <person name="Smith A.H."/>
            <person name="Geier R."/>
        </authorList>
    </citation>
    <scope>NUCLEOTIDE SEQUENCE</scope>
    <source>
        <strain evidence="1">CHD30677R</strain>
    </source>
</reference>
<sequence>MNQNEREEILKTLDKEIILDDWFERIMKNAEDYRKIYEKEIEENKYTYKAGLAKGFEEGLIMATSLLSLAERKAVRKYKKRKE</sequence>
<dbReference type="AlphaFoldDB" id="A0AAW4IYT7"/>
<dbReference type="EMBL" id="JAENQP010000007">
    <property type="protein sequence ID" value="MBO3359529.1"/>
    <property type="molecule type" value="Genomic_DNA"/>
</dbReference>